<feature type="transmembrane region" description="Helical" evidence="13">
    <location>
        <begin position="98"/>
        <end position="124"/>
    </location>
</feature>
<evidence type="ECO:0000256" key="1">
    <source>
        <dbReference type="ARBA" id="ARBA00001947"/>
    </source>
</evidence>
<keyword evidence="7" id="KW-0479">Metal-binding</keyword>
<dbReference type="PANTHER" id="PTHR35864">
    <property type="entry name" value="ZINC METALLOPROTEASE MJ0611-RELATED"/>
    <property type="match status" value="1"/>
</dbReference>
<evidence type="ECO:0000256" key="9">
    <source>
        <dbReference type="ARBA" id="ARBA00022833"/>
    </source>
</evidence>
<dbReference type="GO" id="GO:0046872">
    <property type="term" value="F:metal ion binding"/>
    <property type="evidence" value="ECO:0007669"/>
    <property type="project" value="UniProtKB-KW"/>
</dbReference>
<dbReference type="RefSeq" id="WP_090667544.1">
    <property type="nucleotide sequence ID" value="NZ_FOUF01000009.1"/>
</dbReference>
<sequence>MDSIVLGISIYALPVIFAITLHEAAHGYVAKHYGDMTAYMAGRITLNPIKHIDPIGTIIVPLTLFVISKLTMGAGFLFGWAKPVPVNFNQLRHPKRDMLWVAAAGPGANLFMACCWALIIKLGLIFPESVYAKPMILMGMAGIEINLILMVLNLLPLPPLDGGRMAVSLLPHRLAYQFSKIEPYGFMILLLLLITGVLGAIVWPAIIMLKQLIAWIFGLYV</sequence>
<feature type="domain" description="Peptidase M50" evidence="14">
    <location>
        <begin position="144"/>
        <end position="190"/>
    </location>
</feature>
<dbReference type="AlphaFoldDB" id="A0A1I4NVH8"/>
<keyword evidence="12 13" id="KW-0472">Membrane</keyword>
<evidence type="ECO:0000256" key="4">
    <source>
        <dbReference type="ARBA" id="ARBA00022475"/>
    </source>
</evidence>
<evidence type="ECO:0000256" key="11">
    <source>
        <dbReference type="ARBA" id="ARBA00023049"/>
    </source>
</evidence>
<name>A0A1I4NVH8_9PROT</name>
<protein>
    <submittedName>
        <fullName evidence="15">Zn-dependent protease (Includes SpoIVFB)</fullName>
    </submittedName>
</protein>
<feature type="transmembrane region" description="Helical" evidence="13">
    <location>
        <begin position="184"/>
        <end position="209"/>
    </location>
</feature>
<feature type="transmembrane region" description="Helical" evidence="13">
    <location>
        <begin position="6"/>
        <end position="30"/>
    </location>
</feature>
<evidence type="ECO:0000259" key="14">
    <source>
        <dbReference type="Pfam" id="PF02163"/>
    </source>
</evidence>
<dbReference type="PANTHER" id="PTHR35864:SF1">
    <property type="entry name" value="ZINC METALLOPROTEASE YWHC-RELATED"/>
    <property type="match status" value="1"/>
</dbReference>
<evidence type="ECO:0000256" key="10">
    <source>
        <dbReference type="ARBA" id="ARBA00022989"/>
    </source>
</evidence>
<evidence type="ECO:0000256" key="6">
    <source>
        <dbReference type="ARBA" id="ARBA00022692"/>
    </source>
</evidence>
<gene>
    <name evidence="15" type="ORF">SAMN05421880_10915</name>
</gene>
<evidence type="ECO:0000256" key="5">
    <source>
        <dbReference type="ARBA" id="ARBA00022670"/>
    </source>
</evidence>
<evidence type="ECO:0000256" key="12">
    <source>
        <dbReference type="ARBA" id="ARBA00023136"/>
    </source>
</evidence>
<keyword evidence="11" id="KW-0482">Metalloprotease</keyword>
<keyword evidence="10 13" id="KW-1133">Transmembrane helix</keyword>
<keyword evidence="16" id="KW-1185">Reference proteome</keyword>
<keyword evidence="5 15" id="KW-0645">Protease</keyword>
<feature type="transmembrane region" description="Helical" evidence="13">
    <location>
        <begin position="51"/>
        <end position="78"/>
    </location>
</feature>
<keyword evidence="9" id="KW-0862">Zinc</keyword>
<comment type="similarity">
    <text evidence="3">Belongs to the peptidase M50B family.</text>
</comment>
<dbReference type="EMBL" id="FOUF01000009">
    <property type="protein sequence ID" value="SFM19123.1"/>
    <property type="molecule type" value="Genomic_DNA"/>
</dbReference>
<evidence type="ECO:0000313" key="15">
    <source>
        <dbReference type="EMBL" id="SFM19123.1"/>
    </source>
</evidence>
<dbReference type="GO" id="GO:0005886">
    <property type="term" value="C:plasma membrane"/>
    <property type="evidence" value="ECO:0007669"/>
    <property type="project" value="UniProtKB-SubCell"/>
</dbReference>
<keyword evidence="6 13" id="KW-0812">Transmembrane</keyword>
<dbReference type="GO" id="GO:0006508">
    <property type="term" value="P:proteolysis"/>
    <property type="evidence" value="ECO:0007669"/>
    <property type="project" value="UniProtKB-KW"/>
</dbReference>
<organism evidence="15 16">
    <name type="scientific">Nitrosomonas nitrosa</name>
    <dbReference type="NCBI Taxonomy" id="52442"/>
    <lineage>
        <taxon>Bacteria</taxon>
        <taxon>Pseudomonadati</taxon>
        <taxon>Pseudomonadota</taxon>
        <taxon>Betaproteobacteria</taxon>
        <taxon>Nitrosomonadales</taxon>
        <taxon>Nitrosomonadaceae</taxon>
        <taxon>Nitrosomonas</taxon>
    </lineage>
</organism>
<dbReference type="Proteomes" id="UP000199561">
    <property type="component" value="Unassembled WGS sequence"/>
</dbReference>
<evidence type="ECO:0000256" key="7">
    <source>
        <dbReference type="ARBA" id="ARBA00022723"/>
    </source>
</evidence>
<keyword evidence="8" id="KW-0378">Hydrolase</keyword>
<keyword evidence="4" id="KW-1003">Cell membrane</keyword>
<dbReference type="STRING" id="52442.SAMN05421880_10915"/>
<evidence type="ECO:0000313" key="16">
    <source>
        <dbReference type="Proteomes" id="UP000199561"/>
    </source>
</evidence>
<dbReference type="Pfam" id="PF02163">
    <property type="entry name" value="Peptidase_M50"/>
    <property type="match status" value="1"/>
</dbReference>
<proteinExistence type="inferred from homology"/>
<evidence type="ECO:0000256" key="13">
    <source>
        <dbReference type="SAM" id="Phobius"/>
    </source>
</evidence>
<feature type="transmembrane region" description="Helical" evidence="13">
    <location>
        <begin position="136"/>
        <end position="155"/>
    </location>
</feature>
<dbReference type="InterPro" id="IPR044537">
    <property type="entry name" value="Rip2-like"/>
</dbReference>
<dbReference type="InterPro" id="IPR052348">
    <property type="entry name" value="Metallopeptidase_M50B"/>
</dbReference>
<comment type="subcellular location">
    <subcellularLocation>
        <location evidence="2">Cell membrane</location>
        <topology evidence="2">Multi-pass membrane protein</topology>
    </subcellularLocation>
</comment>
<evidence type="ECO:0000256" key="2">
    <source>
        <dbReference type="ARBA" id="ARBA00004651"/>
    </source>
</evidence>
<evidence type="ECO:0000256" key="3">
    <source>
        <dbReference type="ARBA" id="ARBA00007931"/>
    </source>
</evidence>
<accession>A0A1I4NVH8</accession>
<reference evidence="15 16" key="1">
    <citation type="submission" date="2016-10" db="EMBL/GenBank/DDBJ databases">
        <authorList>
            <person name="de Groot N.N."/>
        </authorList>
    </citation>
    <scope>NUCLEOTIDE SEQUENCE [LARGE SCALE GENOMIC DNA]</scope>
    <source>
        <strain evidence="15 16">Nm146</strain>
    </source>
</reference>
<evidence type="ECO:0000256" key="8">
    <source>
        <dbReference type="ARBA" id="ARBA00022801"/>
    </source>
</evidence>
<comment type="cofactor">
    <cofactor evidence="1">
        <name>Zn(2+)</name>
        <dbReference type="ChEBI" id="CHEBI:29105"/>
    </cofactor>
</comment>
<dbReference type="CDD" id="cd06158">
    <property type="entry name" value="S2P-M50_like_1"/>
    <property type="match status" value="1"/>
</dbReference>
<dbReference type="GO" id="GO:0008237">
    <property type="term" value="F:metallopeptidase activity"/>
    <property type="evidence" value="ECO:0007669"/>
    <property type="project" value="UniProtKB-KW"/>
</dbReference>
<dbReference type="InterPro" id="IPR008915">
    <property type="entry name" value="Peptidase_M50"/>
</dbReference>